<dbReference type="AlphaFoldDB" id="A0A645G0Y9"/>
<proteinExistence type="predicted"/>
<name>A0A645G0Y9_9ZZZZ</name>
<gene>
    <name evidence="1" type="ORF">SDC9_165159</name>
</gene>
<comment type="caution">
    <text evidence="1">The sequence shown here is derived from an EMBL/GenBank/DDBJ whole genome shotgun (WGS) entry which is preliminary data.</text>
</comment>
<protein>
    <submittedName>
        <fullName evidence="1">Uncharacterized protein</fullName>
    </submittedName>
</protein>
<organism evidence="1">
    <name type="scientific">bioreactor metagenome</name>
    <dbReference type="NCBI Taxonomy" id="1076179"/>
    <lineage>
        <taxon>unclassified sequences</taxon>
        <taxon>metagenomes</taxon>
        <taxon>ecological metagenomes</taxon>
    </lineage>
</organism>
<dbReference type="EMBL" id="VSSQ01065004">
    <property type="protein sequence ID" value="MPN17804.1"/>
    <property type="molecule type" value="Genomic_DNA"/>
</dbReference>
<accession>A0A645G0Y9</accession>
<reference evidence="1" key="1">
    <citation type="submission" date="2019-08" db="EMBL/GenBank/DDBJ databases">
        <authorList>
            <person name="Kucharzyk K."/>
            <person name="Murdoch R.W."/>
            <person name="Higgins S."/>
            <person name="Loffler F."/>
        </authorList>
    </citation>
    <scope>NUCLEOTIDE SEQUENCE</scope>
</reference>
<evidence type="ECO:0000313" key="1">
    <source>
        <dbReference type="EMBL" id="MPN17804.1"/>
    </source>
</evidence>
<sequence length="46" mass="5394">MSSKDYPNLTSNFKYQSNVLKNYFSDLKIVAEEVKELILEIEPNLK</sequence>